<accession>A0AAN0SYK2</accession>
<reference evidence="1 2" key="1">
    <citation type="journal article" date="2015" name="Genome Announc.">
        <title>Complete genome sequences for 35 biothreat assay-relevant bacillus species.</title>
        <authorList>
            <person name="Johnson S.L."/>
            <person name="Daligault H.E."/>
            <person name="Davenport K.W."/>
            <person name="Jaissle J."/>
            <person name="Frey K.G."/>
            <person name="Ladner J.T."/>
            <person name="Broomall S.M."/>
            <person name="Bishop-Lilly K.A."/>
            <person name="Bruce D.C."/>
            <person name="Gibbons H.S."/>
            <person name="Coyne S.R."/>
            <person name="Lo C.C."/>
            <person name="Meincke L."/>
            <person name="Munk A.C."/>
            <person name="Koroleva G.I."/>
            <person name="Rosenzweig C.N."/>
            <person name="Palacios G.F."/>
            <person name="Redden C.L."/>
            <person name="Minogue T.D."/>
            <person name="Chain P.S."/>
        </authorList>
    </citation>
    <scope>NUCLEOTIDE SEQUENCE [LARGE SCALE GENOMIC DNA]</scope>
    <source>
        <strain evidence="1 2">03BB108</strain>
    </source>
</reference>
<evidence type="ECO:0000313" key="2">
    <source>
        <dbReference type="Proteomes" id="UP000031861"/>
    </source>
</evidence>
<organism evidence="1 2">
    <name type="scientific">Bacillus cereus 03BB108</name>
    <dbReference type="NCBI Taxonomy" id="451709"/>
    <lineage>
        <taxon>Bacteria</taxon>
        <taxon>Bacillati</taxon>
        <taxon>Bacillota</taxon>
        <taxon>Bacilli</taxon>
        <taxon>Bacillales</taxon>
        <taxon>Bacillaceae</taxon>
        <taxon>Bacillus</taxon>
        <taxon>Bacillus cereus group</taxon>
    </lineage>
</organism>
<gene>
    <name evidence="1" type="ORF">AK40_1935</name>
</gene>
<protein>
    <submittedName>
        <fullName evidence="1">Transposase for insertion sequence element IS231B</fullName>
    </submittedName>
</protein>
<sequence>MDLWISDELELFTEELQRHMSPHALGQLARKIGFVSKYRAQDLVALCVWLSKHIAHTSLTQLCSQLEANTCILQLHHV</sequence>
<dbReference type="AlphaFoldDB" id="A0AAN0SYK2"/>
<name>A0AAN0SYK2_BACCE</name>
<dbReference type="Proteomes" id="UP000031861">
    <property type="component" value="Chromosome"/>
</dbReference>
<dbReference type="EMBL" id="CP009641">
    <property type="protein sequence ID" value="AJI12755.1"/>
    <property type="molecule type" value="Genomic_DNA"/>
</dbReference>
<evidence type="ECO:0000313" key="1">
    <source>
        <dbReference type="EMBL" id="AJI12755.1"/>
    </source>
</evidence>
<proteinExistence type="predicted"/>